<feature type="signal peptide" evidence="8">
    <location>
        <begin position="1"/>
        <end position="23"/>
    </location>
</feature>
<evidence type="ECO:0000256" key="1">
    <source>
        <dbReference type="ARBA" id="ARBA00004141"/>
    </source>
</evidence>
<keyword evidence="10" id="KW-1185">Reference proteome</keyword>
<feature type="transmembrane region" description="Helical" evidence="7">
    <location>
        <begin position="448"/>
        <end position="471"/>
    </location>
</feature>
<evidence type="ECO:0000313" key="10">
    <source>
        <dbReference type="Proteomes" id="UP000008792"/>
    </source>
</evidence>
<name>A0A0Q9WNE9_DROVI</name>
<evidence type="ECO:0000256" key="6">
    <source>
        <dbReference type="ARBA" id="ARBA00023180"/>
    </source>
</evidence>
<dbReference type="PROSITE" id="PS51257">
    <property type="entry name" value="PROKAR_LIPOPROTEIN"/>
    <property type="match status" value="1"/>
</dbReference>
<accession>A0A0Q9WNE9</accession>
<dbReference type="OrthoDB" id="7872863at2759"/>
<protein>
    <submittedName>
        <fullName evidence="9">Uncharacterized protein, isoform B</fullName>
    </submittedName>
</protein>
<keyword evidence="3 7" id="KW-0812">Transmembrane</keyword>
<reference evidence="9 10" key="1">
    <citation type="journal article" date="2007" name="Nature">
        <title>Evolution of genes and genomes on the Drosophila phylogeny.</title>
        <authorList>
            <consortium name="Drosophila 12 Genomes Consortium"/>
            <person name="Clark A.G."/>
            <person name="Eisen M.B."/>
            <person name="Smith D.R."/>
            <person name="Bergman C.M."/>
            <person name="Oliver B."/>
            <person name="Markow T.A."/>
            <person name="Kaufman T.C."/>
            <person name="Kellis M."/>
            <person name="Gelbart W."/>
            <person name="Iyer V.N."/>
            <person name="Pollard D.A."/>
            <person name="Sackton T.B."/>
            <person name="Larracuente A.M."/>
            <person name="Singh N.D."/>
            <person name="Abad J.P."/>
            <person name="Abt D.N."/>
            <person name="Adryan B."/>
            <person name="Aguade M."/>
            <person name="Akashi H."/>
            <person name="Anderson W.W."/>
            <person name="Aquadro C.F."/>
            <person name="Ardell D.H."/>
            <person name="Arguello R."/>
            <person name="Artieri C.G."/>
            <person name="Barbash D.A."/>
            <person name="Barker D."/>
            <person name="Barsanti P."/>
            <person name="Batterham P."/>
            <person name="Batzoglou S."/>
            <person name="Begun D."/>
            <person name="Bhutkar A."/>
            <person name="Blanco E."/>
            <person name="Bosak S.A."/>
            <person name="Bradley R.K."/>
            <person name="Brand A.D."/>
            <person name="Brent M.R."/>
            <person name="Brooks A.N."/>
            <person name="Brown R.H."/>
            <person name="Butlin R.K."/>
            <person name="Caggese C."/>
            <person name="Calvi B.R."/>
            <person name="Bernardo de Carvalho A."/>
            <person name="Caspi A."/>
            <person name="Castrezana S."/>
            <person name="Celniker S.E."/>
            <person name="Chang J.L."/>
            <person name="Chapple C."/>
            <person name="Chatterji S."/>
            <person name="Chinwalla A."/>
            <person name="Civetta A."/>
            <person name="Clifton S.W."/>
            <person name="Comeron J.M."/>
            <person name="Costello J.C."/>
            <person name="Coyne J.A."/>
            <person name="Daub J."/>
            <person name="David R.G."/>
            <person name="Delcher A.L."/>
            <person name="Delehaunty K."/>
            <person name="Do C.B."/>
            <person name="Ebling H."/>
            <person name="Edwards K."/>
            <person name="Eickbush T."/>
            <person name="Evans J.D."/>
            <person name="Filipski A."/>
            <person name="Findeiss S."/>
            <person name="Freyhult E."/>
            <person name="Fulton L."/>
            <person name="Fulton R."/>
            <person name="Garcia A.C."/>
            <person name="Gardiner A."/>
            <person name="Garfield D.A."/>
            <person name="Garvin B.E."/>
            <person name="Gibson G."/>
            <person name="Gilbert D."/>
            <person name="Gnerre S."/>
            <person name="Godfrey J."/>
            <person name="Good R."/>
            <person name="Gotea V."/>
            <person name="Gravely B."/>
            <person name="Greenberg A.J."/>
            <person name="Griffiths-Jones S."/>
            <person name="Gross S."/>
            <person name="Guigo R."/>
            <person name="Gustafson E.A."/>
            <person name="Haerty W."/>
            <person name="Hahn M.W."/>
            <person name="Halligan D.L."/>
            <person name="Halpern A.L."/>
            <person name="Halter G.M."/>
            <person name="Han M.V."/>
            <person name="Heger A."/>
            <person name="Hillier L."/>
            <person name="Hinrichs A.S."/>
            <person name="Holmes I."/>
            <person name="Hoskins R.A."/>
            <person name="Hubisz M.J."/>
            <person name="Hultmark D."/>
            <person name="Huntley M.A."/>
            <person name="Jaffe D.B."/>
            <person name="Jagadeeshan S."/>
            <person name="Jeck W.R."/>
            <person name="Johnson J."/>
            <person name="Jones C.D."/>
            <person name="Jordan W.C."/>
            <person name="Karpen G.H."/>
            <person name="Kataoka E."/>
            <person name="Keightley P.D."/>
            <person name="Kheradpour P."/>
            <person name="Kirkness E.F."/>
            <person name="Koerich L.B."/>
            <person name="Kristiansen K."/>
            <person name="Kudrna D."/>
            <person name="Kulathinal R.J."/>
            <person name="Kumar S."/>
            <person name="Kwok R."/>
            <person name="Lander E."/>
            <person name="Langley C.H."/>
            <person name="Lapoint R."/>
            <person name="Lazzaro B.P."/>
            <person name="Lee S.J."/>
            <person name="Levesque L."/>
            <person name="Li R."/>
            <person name="Lin C.F."/>
            <person name="Lin M.F."/>
            <person name="Lindblad-Toh K."/>
            <person name="Llopart A."/>
            <person name="Long M."/>
            <person name="Low L."/>
            <person name="Lozovsky E."/>
            <person name="Lu J."/>
            <person name="Luo M."/>
            <person name="Machado C.A."/>
            <person name="Makalowski W."/>
            <person name="Marzo M."/>
            <person name="Matsuda M."/>
            <person name="Matzkin L."/>
            <person name="McAllister B."/>
            <person name="McBride C.S."/>
            <person name="McKernan B."/>
            <person name="McKernan K."/>
            <person name="Mendez-Lago M."/>
            <person name="Minx P."/>
            <person name="Mollenhauer M.U."/>
            <person name="Montooth K."/>
            <person name="Mount S.M."/>
            <person name="Mu X."/>
            <person name="Myers E."/>
            <person name="Negre B."/>
            <person name="Newfeld S."/>
            <person name="Nielsen R."/>
            <person name="Noor M.A."/>
            <person name="O'Grady P."/>
            <person name="Pachter L."/>
            <person name="Papaceit M."/>
            <person name="Parisi M.J."/>
            <person name="Parisi M."/>
            <person name="Parts L."/>
            <person name="Pedersen J.S."/>
            <person name="Pesole G."/>
            <person name="Phillippy A.M."/>
            <person name="Ponting C.P."/>
            <person name="Pop M."/>
            <person name="Porcelli D."/>
            <person name="Powell J.R."/>
            <person name="Prohaska S."/>
            <person name="Pruitt K."/>
            <person name="Puig M."/>
            <person name="Quesneville H."/>
            <person name="Ram K.R."/>
            <person name="Rand D."/>
            <person name="Rasmussen M.D."/>
            <person name="Reed L.K."/>
            <person name="Reenan R."/>
            <person name="Reily A."/>
            <person name="Remington K.A."/>
            <person name="Rieger T.T."/>
            <person name="Ritchie M.G."/>
            <person name="Robin C."/>
            <person name="Rogers Y.H."/>
            <person name="Rohde C."/>
            <person name="Rozas J."/>
            <person name="Rubenfield M.J."/>
            <person name="Ruiz A."/>
            <person name="Russo S."/>
            <person name="Salzberg S.L."/>
            <person name="Sanchez-Gracia A."/>
            <person name="Saranga D.J."/>
            <person name="Sato H."/>
            <person name="Schaeffer S.W."/>
            <person name="Schatz M.C."/>
            <person name="Schlenke T."/>
            <person name="Schwartz R."/>
            <person name="Segarra C."/>
            <person name="Singh R.S."/>
            <person name="Sirot L."/>
            <person name="Sirota M."/>
            <person name="Sisneros N.B."/>
            <person name="Smith C.D."/>
            <person name="Smith T.F."/>
            <person name="Spieth J."/>
            <person name="Stage D.E."/>
            <person name="Stark A."/>
            <person name="Stephan W."/>
            <person name="Strausberg R.L."/>
            <person name="Strempel S."/>
            <person name="Sturgill D."/>
            <person name="Sutton G."/>
            <person name="Sutton G.G."/>
            <person name="Tao W."/>
            <person name="Teichmann S."/>
            <person name="Tobari Y.N."/>
            <person name="Tomimura Y."/>
            <person name="Tsolas J.M."/>
            <person name="Valente V.L."/>
            <person name="Venter E."/>
            <person name="Venter J.C."/>
            <person name="Vicario S."/>
            <person name="Vieira F.G."/>
            <person name="Vilella A.J."/>
            <person name="Villasante A."/>
            <person name="Walenz B."/>
            <person name="Wang J."/>
            <person name="Wasserman M."/>
            <person name="Watts T."/>
            <person name="Wilson D."/>
            <person name="Wilson R.K."/>
            <person name="Wing R.A."/>
            <person name="Wolfner M.F."/>
            <person name="Wong A."/>
            <person name="Wong G.K."/>
            <person name="Wu C.I."/>
            <person name="Wu G."/>
            <person name="Yamamoto D."/>
            <person name="Yang H.P."/>
            <person name="Yang S.P."/>
            <person name="Yorke J.A."/>
            <person name="Yoshida K."/>
            <person name="Zdobnov E."/>
            <person name="Zhang P."/>
            <person name="Zhang Y."/>
            <person name="Zimin A.V."/>
            <person name="Baldwin J."/>
            <person name="Abdouelleil A."/>
            <person name="Abdulkadir J."/>
            <person name="Abebe A."/>
            <person name="Abera B."/>
            <person name="Abreu J."/>
            <person name="Acer S.C."/>
            <person name="Aftuck L."/>
            <person name="Alexander A."/>
            <person name="An P."/>
            <person name="Anderson E."/>
            <person name="Anderson S."/>
            <person name="Arachi H."/>
            <person name="Azer M."/>
            <person name="Bachantsang P."/>
            <person name="Barry A."/>
            <person name="Bayul T."/>
            <person name="Berlin A."/>
            <person name="Bessette D."/>
            <person name="Bloom T."/>
            <person name="Blye J."/>
            <person name="Boguslavskiy L."/>
            <person name="Bonnet C."/>
            <person name="Boukhgalter B."/>
            <person name="Bourzgui I."/>
            <person name="Brown A."/>
            <person name="Cahill P."/>
            <person name="Channer S."/>
            <person name="Cheshatsang Y."/>
            <person name="Chuda L."/>
            <person name="Citroen M."/>
            <person name="Collymore A."/>
            <person name="Cooke P."/>
            <person name="Costello M."/>
            <person name="D'Aco K."/>
            <person name="Daza R."/>
            <person name="De Haan G."/>
            <person name="DeGray S."/>
            <person name="DeMaso C."/>
            <person name="Dhargay N."/>
            <person name="Dooley K."/>
            <person name="Dooley E."/>
            <person name="Doricent M."/>
            <person name="Dorje P."/>
            <person name="Dorjee K."/>
            <person name="Dupes A."/>
            <person name="Elong R."/>
            <person name="Falk J."/>
            <person name="Farina A."/>
            <person name="Faro S."/>
            <person name="Ferguson D."/>
            <person name="Fisher S."/>
            <person name="Foley C.D."/>
            <person name="Franke A."/>
            <person name="Friedrich D."/>
            <person name="Gadbois L."/>
            <person name="Gearin G."/>
            <person name="Gearin C.R."/>
            <person name="Giannoukos G."/>
            <person name="Goode T."/>
            <person name="Graham J."/>
            <person name="Grandbois E."/>
            <person name="Grewal S."/>
            <person name="Gyaltsen K."/>
            <person name="Hafez N."/>
            <person name="Hagos B."/>
            <person name="Hall J."/>
            <person name="Henson C."/>
            <person name="Hollinger A."/>
            <person name="Honan T."/>
            <person name="Huard M.D."/>
            <person name="Hughes L."/>
            <person name="Hurhula B."/>
            <person name="Husby M.E."/>
            <person name="Kamat A."/>
            <person name="Kanga B."/>
            <person name="Kashin S."/>
            <person name="Khazanovich D."/>
            <person name="Kisner P."/>
            <person name="Lance K."/>
            <person name="Lara M."/>
            <person name="Lee W."/>
            <person name="Lennon N."/>
            <person name="Letendre F."/>
            <person name="LeVine R."/>
            <person name="Lipovsky A."/>
            <person name="Liu X."/>
            <person name="Liu J."/>
            <person name="Liu S."/>
            <person name="Lokyitsang T."/>
            <person name="Lokyitsang Y."/>
            <person name="Lubonja R."/>
            <person name="Lui A."/>
            <person name="MacDonald P."/>
            <person name="Magnisalis V."/>
            <person name="Maru K."/>
            <person name="Matthews C."/>
            <person name="McCusker W."/>
            <person name="McDonough S."/>
            <person name="Mehta T."/>
            <person name="Meldrim J."/>
            <person name="Meneus L."/>
            <person name="Mihai O."/>
            <person name="Mihalev A."/>
            <person name="Mihova T."/>
            <person name="Mittelman R."/>
            <person name="Mlenga V."/>
            <person name="Montmayeur A."/>
            <person name="Mulrain L."/>
            <person name="Navidi A."/>
            <person name="Naylor J."/>
            <person name="Negash T."/>
            <person name="Nguyen T."/>
            <person name="Nguyen N."/>
            <person name="Nicol R."/>
            <person name="Norbu C."/>
            <person name="Norbu N."/>
            <person name="Novod N."/>
            <person name="O'Neill B."/>
            <person name="Osman S."/>
            <person name="Markiewicz E."/>
            <person name="Oyono O.L."/>
            <person name="Patti C."/>
            <person name="Phunkhang P."/>
            <person name="Pierre F."/>
            <person name="Priest M."/>
            <person name="Raghuraman S."/>
            <person name="Rege F."/>
            <person name="Reyes R."/>
            <person name="Rise C."/>
            <person name="Rogov P."/>
            <person name="Ross K."/>
            <person name="Ryan E."/>
            <person name="Settipalli S."/>
            <person name="Shea T."/>
            <person name="Sherpa N."/>
            <person name="Shi L."/>
            <person name="Shih D."/>
            <person name="Sparrow T."/>
            <person name="Spaulding J."/>
            <person name="Stalker J."/>
            <person name="Stange-Thomann N."/>
            <person name="Stavropoulos S."/>
            <person name="Stone C."/>
            <person name="Strader C."/>
            <person name="Tesfaye S."/>
            <person name="Thomson T."/>
            <person name="Thoulutsang Y."/>
            <person name="Thoulutsang D."/>
            <person name="Topham K."/>
            <person name="Topping I."/>
            <person name="Tsamla T."/>
            <person name="Vassiliev H."/>
            <person name="Vo A."/>
            <person name="Wangchuk T."/>
            <person name="Wangdi T."/>
            <person name="Weiand M."/>
            <person name="Wilkinson J."/>
            <person name="Wilson A."/>
            <person name="Yadav S."/>
            <person name="Young G."/>
            <person name="Yu Q."/>
            <person name="Zembek L."/>
            <person name="Zhong D."/>
            <person name="Zimmer A."/>
            <person name="Zwirko Z."/>
            <person name="Jaffe D.B."/>
            <person name="Alvarez P."/>
            <person name="Brockman W."/>
            <person name="Butler J."/>
            <person name="Chin C."/>
            <person name="Gnerre S."/>
            <person name="Grabherr M."/>
            <person name="Kleber M."/>
            <person name="Mauceli E."/>
            <person name="MacCallum I."/>
        </authorList>
    </citation>
    <scope>NUCLEOTIDE SEQUENCE [LARGE SCALE GENOMIC DNA]</scope>
    <source>
        <strain evidence="10">Tucson 15010-1051.87</strain>
    </source>
</reference>
<evidence type="ECO:0000256" key="2">
    <source>
        <dbReference type="ARBA" id="ARBA00006058"/>
    </source>
</evidence>
<gene>
    <name evidence="9" type="primary">Dvir\GJ26830</name>
    <name evidence="9" type="ORF">Dvir_GJ26830</name>
</gene>
<feature type="transmembrane region" description="Helical" evidence="7">
    <location>
        <begin position="483"/>
        <end position="508"/>
    </location>
</feature>
<feature type="transmembrane region" description="Helical" evidence="7">
    <location>
        <begin position="173"/>
        <end position="196"/>
    </location>
</feature>
<keyword evidence="5 7" id="KW-0472">Membrane</keyword>
<keyword evidence="6" id="KW-0325">Glycoprotein</keyword>
<dbReference type="EMBL" id="CH940649">
    <property type="protein sequence ID" value="KRF81973.1"/>
    <property type="molecule type" value="Genomic_DNA"/>
</dbReference>
<feature type="transmembrane region" description="Helical" evidence="7">
    <location>
        <begin position="127"/>
        <end position="153"/>
    </location>
</feature>
<feature type="transmembrane region" description="Helical" evidence="7">
    <location>
        <begin position="786"/>
        <end position="805"/>
    </location>
</feature>
<dbReference type="AlphaFoldDB" id="A0A0Q9WNE9"/>
<evidence type="ECO:0000256" key="5">
    <source>
        <dbReference type="ARBA" id="ARBA00023136"/>
    </source>
</evidence>
<organism evidence="9 10">
    <name type="scientific">Drosophila virilis</name>
    <name type="common">Fruit fly</name>
    <dbReference type="NCBI Taxonomy" id="7244"/>
    <lineage>
        <taxon>Eukaryota</taxon>
        <taxon>Metazoa</taxon>
        <taxon>Ecdysozoa</taxon>
        <taxon>Arthropoda</taxon>
        <taxon>Hexapoda</taxon>
        <taxon>Insecta</taxon>
        <taxon>Pterygota</taxon>
        <taxon>Neoptera</taxon>
        <taxon>Endopterygota</taxon>
        <taxon>Diptera</taxon>
        <taxon>Brachycera</taxon>
        <taxon>Muscomorpha</taxon>
        <taxon>Ephydroidea</taxon>
        <taxon>Drosophilidae</taxon>
        <taxon>Drosophila</taxon>
    </lineage>
</organism>
<sequence>MRTVNWLIQCLVACTSMAFLACAEDVIWREGYQGHGTVHEQIGQPHVPDPMFSEYVTKPRYRNVTKLNRMTLGPVYIIANGLLHLFYKPGKVQLSDYITISNGSTLTIERKMKANEWKDLLAANKLLILWLLFFLLLMLVIPILGILYCSFCWCRCKRGCPPCTSQRDAKLRVVLSVIMVILLIGLIIGTLIAFLANKQICRGMRSAKEKLKSSGEDTCTFLRDISDHIDHLVITNYHELKEHLVEQATDAYKHLFLDLADTSDGNALVDLERILQNMRAARARMKSNIWNVDRLMFLVANFRDAMRYYYRETYRGFIILCQKPQCDEKMLSFGFQTFATKCMHLDGLPNSTKFWHAMDESVKLNLDNIPRLGIKRLWEIGENLKKIMDPTIPPLIAKLDRCGDLLIQQRDELKRIIGEMLQNAHDKTINSEKSLDNILTNFGRDRTAINIIVCFTLMLIVLMLIIGLVWGMCVRANNVGSGAMLVSVLLIFCVFSFITIVGLFYFMLGFLTYNAACRSDITTTNSFMDSGIKVPDANNMPDRDAMNTTTTISYNVFECNRNGTIFDLLKEKGLYDVQKLKGLLQIDEGETDFKWHSFKGDLSKVALITSREMRLLYKVLGPLFFYRSNLYTDVMCLPLTSTPLQEMDDKVVTTGYSLIYNFFKGRADLSRMWMSSCSYFTLSRDIQPFKEVEAEVPKYIEKIKSNLEPMIEAIMRSQEFINNKGVEFIEHLGKNLTGSISDQLDSYIKMIIYELTLHVGPCKHLSDLYTNSLEHICQHLIDPINAFWVGVLLSALLLLPILYVAHRLICLYRVYPVYVAKILYLEREGYPCPTCSGLPYRPNPIIICGGGQQDGGECPCIDTPIQISGLGATPGNAYKSKRE</sequence>
<dbReference type="Proteomes" id="UP000008792">
    <property type="component" value="Unassembled WGS sequence"/>
</dbReference>
<keyword evidence="4 7" id="KW-1133">Transmembrane helix</keyword>
<evidence type="ECO:0000256" key="3">
    <source>
        <dbReference type="ARBA" id="ARBA00022692"/>
    </source>
</evidence>
<evidence type="ECO:0000313" key="9">
    <source>
        <dbReference type="EMBL" id="KRF81973.1"/>
    </source>
</evidence>
<comment type="subcellular location">
    <subcellularLocation>
        <location evidence="1">Membrane</location>
        <topology evidence="1">Multi-pass membrane protein</topology>
    </subcellularLocation>
</comment>
<evidence type="ECO:0000256" key="7">
    <source>
        <dbReference type="SAM" id="Phobius"/>
    </source>
</evidence>
<dbReference type="PANTHER" id="PTHR22730:SF1">
    <property type="entry name" value="PROMININ-LIKE PROTEIN"/>
    <property type="match status" value="1"/>
</dbReference>
<dbReference type="GO" id="GO:0016020">
    <property type="term" value="C:membrane"/>
    <property type="evidence" value="ECO:0007669"/>
    <property type="project" value="UniProtKB-SubCell"/>
</dbReference>
<feature type="chain" id="PRO_5006386963" evidence="8">
    <location>
        <begin position="24"/>
        <end position="883"/>
    </location>
</feature>
<dbReference type="Pfam" id="PF05478">
    <property type="entry name" value="Prominin"/>
    <property type="match status" value="1"/>
</dbReference>
<proteinExistence type="inferred from homology"/>
<evidence type="ECO:0000256" key="4">
    <source>
        <dbReference type="ARBA" id="ARBA00022989"/>
    </source>
</evidence>
<keyword evidence="8" id="KW-0732">Signal</keyword>
<comment type="similarity">
    <text evidence="2">Belongs to the prominin family.</text>
</comment>
<dbReference type="PANTHER" id="PTHR22730">
    <property type="entry name" value="PROMININ PROM PROTEIN"/>
    <property type="match status" value="1"/>
</dbReference>
<evidence type="ECO:0000256" key="8">
    <source>
        <dbReference type="SAM" id="SignalP"/>
    </source>
</evidence>
<dbReference type="InterPro" id="IPR008795">
    <property type="entry name" value="Prominin"/>
</dbReference>